<dbReference type="GO" id="GO:0004312">
    <property type="term" value="F:fatty acid synthase activity"/>
    <property type="evidence" value="ECO:0007669"/>
    <property type="project" value="TreeGrafter"/>
</dbReference>
<dbReference type="GO" id="GO:0005737">
    <property type="term" value="C:cytoplasm"/>
    <property type="evidence" value="ECO:0007669"/>
    <property type="project" value="TreeGrafter"/>
</dbReference>
<dbReference type="PANTHER" id="PTHR43775:SF7">
    <property type="entry name" value="FATTY ACID SYNTHASE"/>
    <property type="match status" value="1"/>
</dbReference>
<dbReference type="InterPro" id="IPR013968">
    <property type="entry name" value="PKS_KR"/>
</dbReference>
<accession>A0A2G9RRZ7</accession>
<dbReference type="GO" id="GO:0006633">
    <property type="term" value="P:fatty acid biosynthetic process"/>
    <property type="evidence" value="ECO:0007669"/>
    <property type="project" value="UniProtKB-KW"/>
</dbReference>
<evidence type="ECO:0000259" key="9">
    <source>
        <dbReference type="SMART" id="SM00822"/>
    </source>
</evidence>
<evidence type="ECO:0000313" key="10">
    <source>
        <dbReference type="EMBL" id="PIO30637.1"/>
    </source>
</evidence>
<sequence>MCCDLRQLCLPLQVCDEVGSVRDADTLLPAIPRTSFPPTKSYIITGGLGGFGLELAQWLIERGARNLILTSRSGIRNGYQAKQVQSWKEAGITIVVSTKDVASIGGTRQLIDAASQLGPVGGIFNLAMVLKDAMIENLSTKLFQDVNKPKYDGTLNLDSVSREKCLELDHFVVFSSVSCGRGNAGQSNYGFANSTMERICEKRRQDNLPGMGTCYRKCISRFRIYHPARDTLNCKLYMMQYRIVPVPFSVVTA</sequence>
<proteinExistence type="predicted"/>
<evidence type="ECO:0000256" key="2">
    <source>
        <dbReference type="ARBA" id="ARBA00022516"/>
    </source>
</evidence>
<dbReference type="AlphaFoldDB" id="A0A2G9RRZ7"/>
<dbReference type="EMBL" id="KV935200">
    <property type="protein sequence ID" value="PIO30637.1"/>
    <property type="molecule type" value="Genomic_DNA"/>
</dbReference>
<dbReference type="SMART" id="SM00822">
    <property type="entry name" value="PKS_KR"/>
    <property type="match status" value="1"/>
</dbReference>
<evidence type="ECO:0000256" key="1">
    <source>
        <dbReference type="ARBA" id="ARBA00022450"/>
    </source>
</evidence>
<evidence type="ECO:0000256" key="6">
    <source>
        <dbReference type="ARBA" id="ARBA00023098"/>
    </source>
</evidence>
<evidence type="ECO:0000256" key="5">
    <source>
        <dbReference type="ARBA" id="ARBA00023002"/>
    </source>
</evidence>
<keyword evidence="4" id="KW-0521">NADP</keyword>
<evidence type="ECO:0000256" key="7">
    <source>
        <dbReference type="ARBA" id="ARBA00023160"/>
    </source>
</evidence>
<keyword evidence="3" id="KW-0276">Fatty acid metabolism</keyword>
<dbReference type="InterPro" id="IPR057326">
    <property type="entry name" value="KR_dom"/>
</dbReference>
<dbReference type="CDD" id="cd08954">
    <property type="entry name" value="KR_1_FAS_SDR_x"/>
    <property type="match status" value="1"/>
</dbReference>
<keyword evidence="11" id="KW-1185">Reference proteome</keyword>
<feature type="domain" description="Ketoreductase" evidence="9">
    <location>
        <begin position="40"/>
        <end position="222"/>
    </location>
</feature>
<evidence type="ECO:0000256" key="3">
    <source>
        <dbReference type="ARBA" id="ARBA00022832"/>
    </source>
</evidence>
<evidence type="ECO:0000313" key="11">
    <source>
        <dbReference type="Proteomes" id="UP000228934"/>
    </source>
</evidence>
<dbReference type="GO" id="GO:0016491">
    <property type="term" value="F:oxidoreductase activity"/>
    <property type="evidence" value="ECO:0007669"/>
    <property type="project" value="UniProtKB-KW"/>
</dbReference>
<keyword evidence="7" id="KW-0275">Fatty acid biosynthesis</keyword>
<reference evidence="11" key="1">
    <citation type="journal article" date="2017" name="Nat. Commun.">
        <title>The North American bullfrog draft genome provides insight into hormonal regulation of long noncoding RNA.</title>
        <authorList>
            <person name="Hammond S.A."/>
            <person name="Warren R.L."/>
            <person name="Vandervalk B.P."/>
            <person name="Kucuk E."/>
            <person name="Khan H."/>
            <person name="Gibb E.A."/>
            <person name="Pandoh P."/>
            <person name="Kirk H."/>
            <person name="Zhao Y."/>
            <person name="Jones M."/>
            <person name="Mungall A.J."/>
            <person name="Coope R."/>
            <person name="Pleasance S."/>
            <person name="Moore R.A."/>
            <person name="Holt R.A."/>
            <person name="Round J.M."/>
            <person name="Ohora S."/>
            <person name="Walle B.V."/>
            <person name="Veldhoen N."/>
            <person name="Helbing C.C."/>
            <person name="Birol I."/>
        </authorList>
    </citation>
    <scope>NUCLEOTIDE SEQUENCE [LARGE SCALE GENOMIC DNA]</scope>
</reference>
<protein>
    <recommendedName>
        <fullName evidence="9">Ketoreductase domain-containing protein</fullName>
    </recommendedName>
</protein>
<dbReference type="OrthoDB" id="9357936at2759"/>
<name>A0A2G9RRZ7_AQUCT</name>
<dbReference type="InterPro" id="IPR036291">
    <property type="entry name" value="NAD(P)-bd_dom_sf"/>
</dbReference>
<gene>
    <name evidence="10" type="ORF">AB205_0176770</name>
</gene>
<keyword evidence="6" id="KW-0443">Lipid metabolism</keyword>
<dbReference type="SUPFAM" id="SSF51735">
    <property type="entry name" value="NAD(P)-binding Rossmann-fold domains"/>
    <property type="match status" value="1"/>
</dbReference>
<dbReference type="PANTHER" id="PTHR43775">
    <property type="entry name" value="FATTY ACID SYNTHASE"/>
    <property type="match status" value="1"/>
</dbReference>
<keyword evidence="8" id="KW-0511">Multifunctional enzyme</keyword>
<dbReference type="Proteomes" id="UP000228934">
    <property type="component" value="Unassembled WGS sequence"/>
</dbReference>
<organism evidence="10 11">
    <name type="scientific">Aquarana catesbeiana</name>
    <name type="common">American bullfrog</name>
    <name type="synonym">Rana catesbeiana</name>
    <dbReference type="NCBI Taxonomy" id="8400"/>
    <lineage>
        <taxon>Eukaryota</taxon>
        <taxon>Metazoa</taxon>
        <taxon>Chordata</taxon>
        <taxon>Craniata</taxon>
        <taxon>Vertebrata</taxon>
        <taxon>Euteleostomi</taxon>
        <taxon>Amphibia</taxon>
        <taxon>Batrachia</taxon>
        <taxon>Anura</taxon>
        <taxon>Neobatrachia</taxon>
        <taxon>Ranoidea</taxon>
        <taxon>Ranidae</taxon>
        <taxon>Aquarana</taxon>
    </lineage>
</organism>
<evidence type="ECO:0000256" key="8">
    <source>
        <dbReference type="ARBA" id="ARBA00023268"/>
    </source>
</evidence>
<evidence type="ECO:0000256" key="4">
    <source>
        <dbReference type="ARBA" id="ARBA00022857"/>
    </source>
</evidence>
<dbReference type="Gene3D" id="3.40.50.720">
    <property type="entry name" value="NAD(P)-binding Rossmann-like Domain"/>
    <property type="match status" value="1"/>
</dbReference>
<dbReference type="InterPro" id="IPR050091">
    <property type="entry name" value="PKS_NRPS_Biosynth_Enz"/>
</dbReference>
<dbReference type="Pfam" id="PF08659">
    <property type="entry name" value="KR"/>
    <property type="match status" value="1"/>
</dbReference>
<keyword evidence="1" id="KW-0596">Phosphopantetheine</keyword>
<keyword evidence="2" id="KW-0444">Lipid biosynthesis</keyword>
<keyword evidence="5" id="KW-0560">Oxidoreductase</keyword>